<feature type="region of interest" description="Disordered" evidence="1">
    <location>
        <begin position="303"/>
        <end position="326"/>
    </location>
</feature>
<name>A0A2A2MEU3_9GAMM</name>
<dbReference type="NCBIfam" id="NF008091">
    <property type="entry name" value="PRK10833.1"/>
    <property type="match status" value="1"/>
</dbReference>
<dbReference type="PANTHER" id="PTHR30441:SF4">
    <property type="entry name" value="PROTEIN ASMA"/>
    <property type="match status" value="1"/>
</dbReference>
<evidence type="ECO:0000256" key="1">
    <source>
        <dbReference type="SAM" id="MobiDB-lite"/>
    </source>
</evidence>
<dbReference type="RefSeq" id="WP_039187584.1">
    <property type="nucleotide sequence ID" value="NZ_CAUFSP010000015.1"/>
</dbReference>
<organism evidence="3 4">
    <name type="scientific">Hafnia paralvei</name>
    <dbReference type="NCBI Taxonomy" id="546367"/>
    <lineage>
        <taxon>Bacteria</taxon>
        <taxon>Pseudomonadati</taxon>
        <taxon>Pseudomonadota</taxon>
        <taxon>Gammaproteobacteria</taxon>
        <taxon>Enterobacterales</taxon>
        <taxon>Hafniaceae</taxon>
        <taxon>Hafnia</taxon>
    </lineage>
</organism>
<dbReference type="InterPro" id="IPR007844">
    <property type="entry name" value="AsmA"/>
</dbReference>
<sequence>MRRFLTTIVILLVVLAVGMTALVLLVNPNDFRSYMTKEVQQRTGYELQLDGSLRWHVWPRLSILSGRMSLTAPGAAQPVISAENMRLDVGLWPLLSHQLDVKQVMLKGAVIRLTPGSDAQKPENSPIAPSGSRELSSDVAWKLNIKKVQVRDSLLIWQQDKDDQINMRDINLSIDQDSARQASIELSSRINRNQRDLNFKLAANVDLSSYPQRYSAVVSNFDYQLSGVGLPTSGIAGMGSATVSYQQQPQQIDISNLLVTANQSQLQGRIQGAMQENGTSAYKVDLQSAALNLDNLFGWTPPTEGADGSANTAEQATLRSPVTSNPESTAQIGDMAFLRDFTAELKIQANEVIYHGLKLADFSLAAQNEQGNATLQNISGRLGKGTFQAQGTLAVVDNQPAQVSLTPQIENITLEPVLHAFSQPDALVGDLTLTGKFNGTGMTLVDVMQNWDGHAHISLANARLQGMNIQQLIQQAVIRNHSDVSGKDSYSDYTKVQELKADTVLRNGILRITRFFGSSEILTVGGSGLVNLENQSCDMNLNVRVLEGWNGKDSVVKALQNAVIPLRIYGPWQQLSYSLDADKVLRDQLQQKAKDALNNWLSKHQDKDTKDKKDVERLLNKL</sequence>
<dbReference type="EMBL" id="NQMS01000002">
    <property type="protein sequence ID" value="PAV97275.1"/>
    <property type="molecule type" value="Genomic_DNA"/>
</dbReference>
<dbReference type="Pfam" id="PF05170">
    <property type="entry name" value="AsmA"/>
    <property type="match status" value="1"/>
</dbReference>
<proteinExistence type="predicted"/>
<reference evidence="3 4" key="1">
    <citation type="submission" date="2017-08" db="EMBL/GenBank/DDBJ databases">
        <title>Draft Genome Sequence of Hafnia alvei CITHA-6 Isolated from Raw Bovine Milk.</title>
        <authorList>
            <person name="Culligan E.P."/>
            <person name="Mcsweeney A."/>
            <person name="O'Doherty C."/>
            <person name="Gleeson E."/>
            <person name="O'Riordan D."/>
            <person name="Sleator R.D."/>
        </authorList>
    </citation>
    <scope>NUCLEOTIDE SEQUENCE [LARGE SCALE GENOMIC DNA]</scope>
    <source>
        <strain evidence="3 4">CITHA-6</strain>
    </source>
</reference>
<dbReference type="Proteomes" id="UP000218796">
    <property type="component" value="Unassembled WGS sequence"/>
</dbReference>
<keyword evidence="4" id="KW-1185">Reference proteome</keyword>
<feature type="compositionally biased region" description="Polar residues" evidence="1">
    <location>
        <begin position="309"/>
        <end position="326"/>
    </location>
</feature>
<protein>
    <submittedName>
        <fullName evidence="3">Outer membrane assembly protein AsmA</fullName>
    </submittedName>
</protein>
<dbReference type="GO" id="GO:0090313">
    <property type="term" value="P:regulation of protein targeting to membrane"/>
    <property type="evidence" value="ECO:0007669"/>
    <property type="project" value="TreeGrafter"/>
</dbReference>
<evidence type="ECO:0000313" key="3">
    <source>
        <dbReference type="EMBL" id="PAV97275.1"/>
    </source>
</evidence>
<dbReference type="OrthoDB" id="9766390at2"/>
<evidence type="ECO:0000313" key="4">
    <source>
        <dbReference type="Proteomes" id="UP000218796"/>
    </source>
</evidence>
<dbReference type="PANTHER" id="PTHR30441">
    <property type="entry name" value="DUF748 DOMAIN-CONTAINING PROTEIN"/>
    <property type="match status" value="1"/>
</dbReference>
<dbReference type="InterPro" id="IPR052894">
    <property type="entry name" value="AsmA-related"/>
</dbReference>
<feature type="domain" description="AsmA" evidence="2">
    <location>
        <begin position="4"/>
        <end position="273"/>
    </location>
</feature>
<evidence type="ECO:0000259" key="2">
    <source>
        <dbReference type="Pfam" id="PF05170"/>
    </source>
</evidence>
<dbReference type="GO" id="GO:0005886">
    <property type="term" value="C:plasma membrane"/>
    <property type="evidence" value="ECO:0007669"/>
    <property type="project" value="TreeGrafter"/>
</dbReference>
<accession>A0A2A2MEU3</accession>
<dbReference type="AlphaFoldDB" id="A0A2A2MEU3"/>
<comment type="caution">
    <text evidence="3">The sequence shown here is derived from an EMBL/GenBank/DDBJ whole genome shotgun (WGS) entry which is preliminary data.</text>
</comment>
<gene>
    <name evidence="3" type="ORF">CJD50_06340</name>
</gene>